<sequence>MDVTLMTNGMSFAAFKILLRQRRRPIQKKYLFKPYFLKRSSSNRKFDKTGLAGSISFFSRDDELKTDDRSERPSVSCYGCSKPSIMKPSCQNCKNPAYKDSANFSNISLHSCYSNPNQSVELKLDVKSTWRNACADSGASVTFVGEVSYLLLRRERVNFQKSRLFMSLADGPK</sequence>
<comment type="caution">
    <text evidence="1">The sequence shown here is derived from an EMBL/GenBank/DDBJ whole genome shotgun (WGS) entry which is preliminary data.</text>
</comment>
<evidence type="ECO:0000313" key="2">
    <source>
        <dbReference type="Proteomes" id="UP000887013"/>
    </source>
</evidence>
<dbReference type="EMBL" id="BMAW01072132">
    <property type="protein sequence ID" value="GFT81369.1"/>
    <property type="molecule type" value="Genomic_DNA"/>
</dbReference>
<organism evidence="1 2">
    <name type="scientific">Nephila pilipes</name>
    <name type="common">Giant wood spider</name>
    <name type="synonym">Nephila maculata</name>
    <dbReference type="NCBI Taxonomy" id="299642"/>
    <lineage>
        <taxon>Eukaryota</taxon>
        <taxon>Metazoa</taxon>
        <taxon>Ecdysozoa</taxon>
        <taxon>Arthropoda</taxon>
        <taxon>Chelicerata</taxon>
        <taxon>Arachnida</taxon>
        <taxon>Araneae</taxon>
        <taxon>Araneomorphae</taxon>
        <taxon>Entelegynae</taxon>
        <taxon>Araneoidea</taxon>
        <taxon>Nephilidae</taxon>
        <taxon>Nephila</taxon>
    </lineage>
</organism>
<evidence type="ECO:0000313" key="1">
    <source>
        <dbReference type="EMBL" id="GFT81369.1"/>
    </source>
</evidence>
<protein>
    <submittedName>
        <fullName evidence="1">Uncharacterized protein</fullName>
    </submittedName>
</protein>
<reference evidence="1" key="1">
    <citation type="submission" date="2020-08" db="EMBL/GenBank/DDBJ databases">
        <title>Multicomponent nature underlies the extraordinary mechanical properties of spider dragline silk.</title>
        <authorList>
            <person name="Kono N."/>
            <person name="Nakamura H."/>
            <person name="Mori M."/>
            <person name="Yoshida Y."/>
            <person name="Ohtoshi R."/>
            <person name="Malay A.D."/>
            <person name="Moran D.A.P."/>
            <person name="Tomita M."/>
            <person name="Numata K."/>
            <person name="Arakawa K."/>
        </authorList>
    </citation>
    <scope>NUCLEOTIDE SEQUENCE</scope>
</reference>
<name>A0A8X6U5W1_NEPPI</name>
<dbReference type="Proteomes" id="UP000887013">
    <property type="component" value="Unassembled WGS sequence"/>
</dbReference>
<proteinExistence type="predicted"/>
<accession>A0A8X6U5W1</accession>
<dbReference type="AlphaFoldDB" id="A0A8X6U5W1"/>
<gene>
    <name evidence="1" type="ORF">NPIL_669801</name>
</gene>
<keyword evidence="2" id="KW-1185">Reference proteome</keyword>